<evidence type="ECO:0000313" key="1">
    <source>
        <dbReference type="EMBL" id="KAJ7710148.1"/>
    </source>
</evidence>
<gene>
    <name evidence="1" type="ORF">B0H16DRAFT_1480843</name>
</gene>
<proteinExistence type="predicted"/>
<organism evidence="1 2">
    <name type="scientific">Mycena metata</name>
    <dbReference type="NCBI Taxonomy" id="1033252"/>
    <lineage>
        <taxon>Eukaryota</taxon>
        <taxon>Fungi</taxon>
        <taxon>Dikarya</taxon>
        <taxon>Basidiomycota</taxon>
        <taxon>Agaricomycotina</taxon>
        <taxon>Agaricomycetes</taxon>
        <taxon>Agaricomycetidae</taxon>
        <taxon>Agaricales</taxon>
        <taxon>Marasmiineae</taxon>
        <taxon>Mycenaceae</taxon>
        <taxon>Mycena</taxon>
    </lineage>
</organism>
<dbReference type="AlphaFoldDB" id="A0AAD7H1J9"/>
<name>A0AAD7H1J9_9AGAR</name>
<accession>A0AAD7H1J9</accession>
<keyword evidence="2" id="KW-1185">Reference proteome</keyword>
<sequence>MQSAGRHYAETSFWLNNPTRWLSTIPQIRSLEEWIHRTRSWAYQDPSLLKMLNLISALESSVINAICVVQRPGGDLVFGNVGHTMDFEGMLDFLIWHLRQRAAREAAFFAGMSCLKQNYGRLNRLGPIHLTCDGWYSPSDSDSDELPDLIDPTMYQEYDEFGQYGSIEGLGIWN</sequence>
<reference evidence="1" key="1">
    <citation type="submission" date="2023-03" db="EMBL/GenBank/DDBJ databases">
        <title>Massive genome expansion in bonnet fungi (Mycena s.s.) driven by repeated elements and novel gene families across ecological guilds.</title>
        <authorList>
            <consortium name="Lawrence Berkeley National Laboratory"/>
            <person name="Harder C.B."/>
            <person name="Miyauchi S."/>
            <person name="Viragh M."/>
            <person name="Kuo A."/>
            <person name="Thoen E."/>
            <person name="Andreopoulos B."/>
            <person name="Lu D."/>
            <person name="Skrede I."/>
            <person name="Drula E."/>
            <person name="Henrissat B."/>
            <person name="Morin E."/>
            <person name="Kohler A."/>
            <person name="Barry K."/>
            <person name="LaButti K."/>
            <person name="Morin E."/>
            <person name="Salamov A."/>
            <person name="Lipzen A."/>
            <person name="Mereny Z."/>
            <person name="Hegedus B."/>
            <person name="Baldrian P."/>
            <person name="Stursova M."/>
            <person name="Weitz H."/>
            <person name="Taylor A."/>
            <person name="Grigoriev I.V."/>
            <person name="Nagy L.G."/>
            <person name="Martin F."/>
            <person name="Kauserud H."/>
        </authorList>
    </citation>
    <scope>NUCLEOTIDE SEQUENCE</scope>
    <source>
        <strain evidence="1">CBHHK182m</strain>
    </source>
</reference>
<comment type="caution">
    <text evidence="1">The sequence shown here is derived from an EMBL/GenBank/DDBJ whole genome shotgun (WGS) entry which is preliminary data.</text>
</comment>
<protein>
    <submittedName>
        <fullName evidence="1">Uncharacterized protein</fullName>
    </submittedName>
</protein>
<evidence type="ECO:0000313" key="2">
    <source>
        <dbReference type="Proteomes" id="UP001215598"/>
    </source>
</evidence>
<dbReference type="EMBL" id="JARKIB010000415">
    <property type="protein sequence ID" value="KAJ7710148.1"/>
    <property type="molecule type" value="Genomic_DNA"/>
</dbReference>
<dbReference type="Proteomes" id="UP001215598">
    <property type="component" value="Unassembled WGS sequence"/>
</dbReference>